<evidence type="ECO:0000256" key="3">
    <source>
        <dbReference type="SAM" id="Phobius"/>
    </source>
</evidence>
<dbReference type="Pfam" id="PF01549">
    <property type="entry name" value="ShK"/>
    <property type="match status" value="2"/>
</dbReference>
<keyword evidence="3" id="KW-0812">Transmembrane</keyword>
<feature type="transmembrane region" description="Helical" evidence="3">
    <location>
        <begin position="401"/>
        <end position="423"/>
    </location>
</feature>
<dbReference type="InterPro" id="IPR003582">
    <property type="entry name" value="ShKT_dom"/>
</dbReference>
<protein>
    <recommendedName>
        <fullName evidence="5">ShKT domain-containing protein</fullName>
    </recommendedName>
</protein>
<comment type="caution">
    <text evidence="2">Lacks conserved residue(s) required for the propagation of feature annotation.</text>
</comment>
<dbReference type="EnsemblMetazoa" id="XM_028658199.1">
    <property type="protein sequence ID" value="XP_028514000.1"/>
    <property type="gene ID" value="LOC110236107"/>
</dbReference>
<feature type="domain" description="ShKT" evidence="5">
    <location>
        <begin position="177"/>
        <end position="211"/>
    </location>
</feature>
<keyword evidence="1" id="KW-0800">Toxin</keyword>
<evidence type="ECO:0000259" key="5">
    <source>
        <dbReference type="PROSITE" id="PS51670"/>
    </source>
</evidence>
<reference evidence="6" key="1">
    <citation type="submission" date="2022-11" db="UniProtKB">
        <authorList>
            <consortium name="EnsemblMetazoa"/>
        </authorList>
    </citation>
    <scope>IDENTIFICATION</scope>
</reference>
<feature type="domain" description="ShKT" evidence="5">
    <location>
        <begin position="220"/>
        <end position="252"/>
    </location>
</feature>
<sequence length="589" mass="64636">MQQLLHDLVLFSVLCLIVNSNEVYRKAGKKKTKPHNSLQGSCVDHPKCSHWLDFTDLFISCKHPRNRNNCKKTCQLCTHSPTPLTTTATESPLTTADSVNTTTVFVTMGGCVDHPKCDEWLNPLDLYISCKNEKNQKYCKKSCQSCITTAPTTTSTDNDHVTTATSLTASAIVGGVCSDISGRCPGWAKSGYCSKRPNYMRYYCRLSCGYCSLKTTAHGCVDLKPLECPTWVNECSSNPYVKKYCQKTCHVCTTSYTTTATASSSTTTVSSKTTTLYSTEATSVSTTSDISTTSTSLPTSTTLHTINTPITTRKTSTIIAASSPKPITSAATEIPNTTTTNTVKQSTKTKSKKPTKIIPRPFTGKIYKSTLDNAADISTTAANSIPTAGPQQAESRVNTTVVISVCVSSFLLATCAVFIVYFYRRRKNEQNGGLISSTPGNIVIMKPFNSESKSRDTKRDSGIVDCDEDIYTCPTNQQPVYHVLEGPSNQQPVYHVLEDNRTEPVYACAAPDGCPNQAFESDYDYTVPEGVVTSLVSSTLRPQGEVRDISVETPYYRVLENPNVTQERYQELIRPMQNNGYQPIIRRGK</sequence>
<proteinExistence type="predicted"/>
<keyword evidence="3" id="KW-0472">Membrane</keyword>
<accession>A0A913YF90</accession>
<dbReference type="Proteomes" id="UP000887567">
    <property type="component" value="Unplaced"/>
</dbReference>
<dbReference type="GO" id="GO:0090729">
    <property type="term" value="F:toxin activity"/>
    <property type="evidence" value="ECO:0007669"/>
    <property type="project" value="UniProtKB-KW"/>
</dbReference>
<evidence type="ECO:0000313" key="7">
    <source>
        <dbReference type="Proteomes" id="UP000887567"/>
    </source>
</evidence>
<feature type="disulfide bond" evidence="2">
    <location>
        <begin position="177"/>
        <end position="211"/>
    </location>
</feature>
<feature type="chain" id="PRO_5037571543" description="ShKT domain-containing protein" evidence="4">
    <location>
        <begin position="21"/>
        <end position="589"/>
    </location>
</feature>
<organism evidence="6 7">
    <name type="scientific">Exaiptasia diaphana</name>
    <name type="common">Tropical sea anemone</name>
    <name type="synonym">Aiptasia pulchella</name>
    <dbReference type="NCBI Taxonomy" id="2652724"/>
    <lineage>
        <taxon>Eukaryota</taxon>
        <taxon>Metazoa</taxon>
        <taxon>Cnidaria</taxon>
        <taxon>Anthozoa</taxon>
        <taxon>Hexacorallia</taxon>
        <taxon>Actiniaria</taxon>
        <taxon>Aiptasiidae</taxon>
        <taxon>Exaiptasia</taxon>
    </lineage>
</organism>
<dbReference type="KEGG" id="epa:110236107"/>
<dbReference type="RefSeq" id="XP_028514000.1">
    <property type="nucleotide sequence ID" value="XM_028658199.1"/>
</dbReference>
<feature type="domain" description="ShKT" evidence="5">
    <location>
        <begin position="42"/>
        <end position="77"/>
    </location>
</feature>
<dbReference type="Gene3D" id="1.10.10.1940">
    <property type="match status" value="1"/>
</dbReference>
<dbReference type="OMA" id="PWILILC"/>
<name>A0A913YF90_EXADI</name>
<evidence type="ECO:0000256" key="2">
    <source>
        <dbReference type="PROSITE-ProRule" id="PRU01005"/>
    </source>
</evidence>
<evidence type="ECO:0000256" key="1">
    <source>
        <dbReference type="ARBA" id="ARBA00022656"/>
    </source>
</evidence>
<dbReference type="PROSITE" id="PS51670">
    <property type="entry name" value="SHKT"/>
    <property type="match status" value="3"/>
</dbReference>
<evidence type="ECO:0000256" key="4">
    <source>
        <dbReference type="SAM" id="SignalP"/>
    </source>
</evidence>
<keyword evidence="2" id="KW-1015">Disulfide bond</keyword>
<keyword evidence="3" id="KW-1133">Transmembrane helix</keyword>
<dbReference type="PANTHER" id="PTHR21724">
    <property type="entry name" value="SHKT DOMAIN-CONTAINING PROTEIN"/>
    <property type="match status" value="1"/>
</dbReference>
<dbReference type="PANTHER" id="PTHR21724:SF109">
    <property type="entry name" value="SHKT DOMAIN-CONTAINING PROTEIN"/>
    <property type="match status" value="1"/>
</dbReference>
<dbReference type="AlphaFoldDB" id="A0A913YF90"/>
<keyword evidence="7" id="KW-1185">Reference proteome</keyword>
<keyword evidence="4" id="KW-0732">Signal</keyword>
<dbReference type="GeneID" id="110236107"/>
<evidence type="ECO:0000313" key="6">
    <source>
        <dbReference type="EnsemblMetazoa" id="XP_028514000.1"/>
    </source>
</evidence>
<dbReference type="SMART" id="SM00254">
    <property type="entry name" value="ShKT"/>
    <property type="match status" value="4"/>
</dbReference>
<feature type="disulfide bond" evidence="2">
    <location>
        <begin position="61"/>
        <end position="74"/>
    </location>
</feature>
<dbReference type="OrthoDB" id="6061307at2759"/>
<feature type="signal peptide" evidence="4">
    <location>
        <begin position="1"/>
        <end position="20"/>
    </location>
</feature>